<keyword evidence="6" id="KW-0255">Endonuclease</keyword>
<evidence type="ECO:0000256" key="7">
    <source>
        <dbReference type="ARBA" id="ARBA00022801"/>
    </source>
</evidence>
<accession>H3H505</accession>
<dbReference type="GO" id="GO:0003676">
    <property type="term" value="F:nucleic acid binding"/>
    <property type="evidence" value="ECO:0007669"/>
    <property type="project" value="InterPro"/>
</dbReference>
<dbReference type="HOGENOM" id="CLU_000384_18_5_1"/>
<dbReference type="Gene3D" id="3.30.420.10">
    <property type="entry name" value="Ribonuclease H-like superfamily/Ribonuclease H"/>
    <property type="match status" value="1"/>
</dbReference>
<dbReference type="VEuPathDB" id="FungiDB:KRP22_14139"/>
<keyword evidence="7" id="KW-0378">Hydrolase</keyword>
<evidence type="ECO:0000313" key="11">
    <source>
        <dbReference type="Proteomes" id="UP000005238"/>
    </source>
</evidence>
<protein>
    <recommendedName>
        <fullName evidence="9">Reverse transcriptase domain-containing protein</fullName>
    </recommendedName>
</protein>
<evidence type="ECO:0000256" key="1">
    <source>
        <dbReference type="ARBA" id="ARBA00022670"/>
    </source>
</evidence>
<evidence type="ECO:0000313" key="10">
    <source>
        <dbReference type="EnsemblProtists" id="Phyra85680"/>
    </source>
</evidence>
<dbReference type="PANTHER" id="PTHR33064">
    <property type="entry name" value="POL PROTEIN"/>
    <property type="match status" value="1"/>
</dbReference>
<dbReference type="InterPro" id="IPR043502">
    <property type="entry name" value="DNA/RNA_pol_sf"/>
</dbReference>
<keyword evidence="4" id="KW-0540">Nuclease</keyword>
<dbReference type="InterPro" id="IPR012337">
    <property type="entry name" value="RNaseH-like_sf"/>
</dbReference>
<proteinExistence type="predicted"/>
<dbReference type="Pfam" id="PF17917">
    <property type="entry name" value="RT_RNaseH"/>
    <property type="match status" value="1"/>
</dbReference>
<keyword evidence="2" id="KW-0808">Transferase</keyword>
<reference evidence="11" key="1">
    <citation type="journal article" date="2006" name="Science">
        <title>Phytophthora genome sequences uncover evolutionary origins and mechanisms of pathogenesis.</title>
        <authorList>
            <person name="Tyler B.M."/>
            <person name="Tripathy S."/>
            <person name="Zhang X."/>
            <person name="Dehal P."/>
            <person name="Jiang R.H."/>
            <person name="Aerts A."/>
            <person name="Arredondo F.D."/>
            <person name="Baxter L."/>
            <person name="Bensasson D."/>
            <person name="Beynon J.L."/>
            <person name="Chapman J."/>
            <person name="Damasceno C.M."/>
            <person name="Dorrance A.E."/>
            <person name="Dou D."/>
            <person name="Dickerman A.W."/>
            <person name="Dubchak I.L."/>
            <person name="Garbelotto M."/>
            <person name="Gijzen M."/>
            <person name="Gordon S.G."/>
            <person name="Govers F."/>
            <person name="Grunwald N.J."/>
            <person name="Huang W."/>
            <person name="Ivors K.L."/>
            <person name="Jones R.W."/>
            <person name="Kamoun S."/>
            <person name="Krampis K."/>
            <person name="Lamour K.H."/>
            <person name="Lee M.K."/>
            <person name="McDonald W.H."/>
            <person name="Medina M."/>
            <person name="Meijer H.J."/>
            <person name="Nordberg E.K."/>
            <person name="Maclean D.J."/>
            <person name="Ospina-Giraldo M.D."/>
            <person name="Morris P.F."/>
            <person name="Phuntumart V."/>
            <person name="Putnam N.H."/>
            <person name="Rash S."/>
            <person name="Rose J.K."/>
            <person name="Sakihama Y."/>
            <person name="Salamov A.A."/>
            <person name="Savidor A."/>
            <person name="Scheuring C.F."/>
            <person name="Smith B.M."/>
            <person name="Sobral B.W."/>
            <person name="Terry A."/>
            <person name="Torto-Alalibo T.A."/>
            <person name="Win J."/>
            <person name="Xu Z."/>
            <person name="Zhang H."/>
            <person name="Grigoriev I.V."/>
            <person name="Rokhsar D.S."/>
            <person name="Boore J.L."/>
        </authorList>
    </citation>
    <scope>NUCLEOTIDE SEQUENCE [LARGE SCALE GENOMIC DNA]</scope>
    <source>
        <strain evidence="11">Pr102</strain>
    </source>
</reference>
<organism evidence="10 11">
    <name type="scientific">Phytophthora ramorum</name>
    <name type="common">Sudden oak death agent</name>
    <dbReference type="NCBI Taxonomy" id="164328"/>
    <lineage>
        <taxon>Eukaryota</taxon>
        <taxon>Sar</taxon>
        <taxon>Stramenopiles</taxon>
        <taxon>Oomycota</taxon>
        <taxon>Peronosporomycetes</taxon>
        <taxon>Peronosporales</taxon>
        <taxon>Peronosporaceae</taxon>
        <taxon>Phytophthora</taxon>
    </lineage>
</organism>
<dbReference type="GO" id="GO:0004519">
    <property type="term" value="F:endonuclease activity"/>
    <property type="evidence" value="ECO:0007669"/>
    <property type="project" value="UniProtKB-KW"/>
</dbReference>
<dbReference type="GO" id="GO:0006508">
    <property type="term" value="P:proteolysis"/>
    <property type="evidence" value="ECO:0007669"/>
    <property type="project" value="UniProtKB-KW"/>
</dbReference>
<dbReference type="eggNOG" id="KOG0017">
    <property type="taxonomic scope" value="Eukaryota"/>
</dbReference>
<dbReference type="InterPro" id="IPR000477">
    <property type="entry name" value="RT_dom"/>
</dbReference>
<dbReference type="SUPFAM" id="SSF53098">
    <property type="entry name" value="Ribonuclease H-like"/>
    <property type="match status" value="1"/>
</dbReference>
<dbReference type="InterPro" id="IPR043128">
    <property type="entry name" value="Rev_trsase/Diguanyl_cyclase"/>
</dbReference>
<evidence type="ECO:0000256" key="4">
    <source>
        <dbReference type="ARBA" id="ARBA00022722"/>
    </source>
</evidence>
<dbReference type="CDD" id="cd01647">
    <property type="entry name" value="RT_LTR"/>
    <property type="match status" value="1"/>
</dbReference>
<evidence type="ECO:0000256" key="8">
    <source>
        <dbReference type="ARBA" id="ARBA00022918"/>
    </source>
</evidence>
<keyword evidence="11" id="KW-1185">Reference proteome</keyword>
<dbReference type="InterPro" id="IPR041373">
    <property type="entry name" value="RT_RNaseH"/>
</dbReference>
<dbReference type="Pfam" id="PF00078">
    <property type="entry name" value="RVT_1"/>
    <property type="match status" value="1"/>
</dbReference>
<dbReference type="Gene3D" id="3.10.10.10">
    <property type="entry name" value="HIV Type 1 Reverse Transcriptase, subunit A, domain 1"/>
    <property type="match status" value="1"/>
</dbReference>
<dbReference type="PANTHER" id="PTHR33064:SF37">
    <property type="entry name" value="RIBONUCLEASE H"/>
    <property type="match status" value="1"/>
</dbReference>
<dbReference type="EnsemblProtists" id="Phyra85680">
    <property type="protein sequence ID" value="Phyra85680"/>
    <property type="gene ID" value="Phyra85680"/>
</dbReference>
<dbReference type="GO" id="GO:0003964">
    <property type="term" value="F:RNA-directed DNA polymerase activity"/>
    <property type="evidence" value="ECO:0007669"/>
    <property type="project" value="UniProtKB-KW"/>
</dbReference>
<dbReference type="AlphaFoldDB" id="H3H505"/>
<dbReference type="GO" id="GO:0004190">
    <property type="term" value="F:aspartic-type endopeptidase activity"/>
    <property type="evidence" value="ECO:0007669"/>
    <property type="project" value="UniProtKB-KW"/>
</dbReference>
<name>H3H505_PHYRM</name>
<dbReference type="Gene3D" id="3.30.70.270">
    <property type="match status" value="2"/>
</dbReference>
<dbReference type="EMBL" id="DS566273">
    <property type="status" value="NOT_ANNOTATED_CDS"/>
    <property type="molecule type" value="Genomic_DNA"/>
</dbReference>
<sequence length="974" mass="111237">MAVLPEVATTTDEVTIEDIQVGDPDFNTPEEVDRLRQIIWRRRHLLIGKGNALPPAAVGAVCDIDVGGATPVAQRVCRVALQFREKLSDLIKSLLSTKMIVPSTSPWASPIVIIIKKNGVDIRLCIDYRLVNGLTRLMVYPMPMINYLLEDLDKVLWYCSLDMTSGFWVVSMTERARKISACVTPFGLFEWTRMPFGLKNAPQIYQRLIDNALYGHLRINASHDRSTPIDVFEAGEPDPELKPSVLGRRSYIDDILVTATTWDTLCEKVERLLDACERWNLSISVVKSFWGQRKSFLGGLNYYSRFIEDFAIYAAVLYELREADFHEISRLERVNADQQMTGGDEPQIPDADRWTRAKIAFTMLKAKIVSTPILKHFDPDRTPVIVVYASQWAISAALVQEHDGVYWPVTFTSRTLKSNELNYGIVDKEVLALLRMLDVNYTLLATRSILVLSRHSTLAWLVNSAGFQGRLDNWAALLSEWTLEIRKCTKGEDEILGAIAASITPRAEVDEALIAIAPAMERLKLWPKHEFLHMKRAWNQSANKLASAALQQEEGTVITSEDDRHDLITLNRLDELLKAKDDDGIVRVSAVTRSARRWQSPPEALQETIVQRVRSERVVQAQNEENWITDLKAYLKGDVGSLTAKEAKSCAKIADDYELDESDLLLYCPSSMKQDEDRDEIAKERATLRERRVPGKLQATYPFQIVAMDHIPSLPKSFKGNTELLIWVDLFSGYVIAKATNGTAERMVQTLTRALKMYVADVNQQNWDEYAERLTIAINTAQDRVRGDTPFYLIHGWDPRSTLEAALPVGSTRRRDRESRRWRFHMQSQYRRAREQVNERLREAIQSRADEHNQNVRSQEIEAGAQVWLYLDRVKEGYARKLAHMWHGPFRVVEMVGNHAARLEIAGTEYRLFPIVHVSKLKLFQVYWKGFEDPSWVDEADLNCGALLREYERGVTNRNRFGVMQSHEAEEKGS</sequence>
<keyword evidence="1" id="KW-0645">Protease</keyword>
<evidence type="ECO:0000256" key="3">
    <source>
        <dbReference type="ARBA" id="ARBA00022695"/>
    </source>
</evidence>
<dbReference type="SUPFAM" id="SSF56672">
    <property type="entry name" value="DNA/RNA polymerases"/>
    <property type="match status" value="1"/>
</dbReference>
<dbReference type="PROSITE" id="PS50878">
    <property type="entry name" value="RT_POL"/>
    <property type="match status" value="1"/>
</dbReference>
<reference evidence="10" key="2">
    <citation type="submission" date="2015-06" db="UniProtKB">
        <authorList>
            <consortium name="EnsemblProtists"/>
        </authorList>
    </citation>
    <scope>IDENTIFICATION</scope>
    <source>
        <strain evidence="10">Pr102</strain>
    </source>
</reference>
<dbReference type="Proteomes" id="UP000005238">
    <property type="component" value="Unassembled WGS sequence"/>
</dbReference>
<keyword evidence="3" id="KW-0548">Nucleotidyltransferase</keyword>
<evidence type="ECO:0000256" key="5">
    <source>
        <dbReference type="ARBA" id="ARBA00022750"/>
    </source>
</evidence>
<evidence type="ECO:0000256" key="6">
    <source>
        <dbReference type="ARBA" id="ARBA00022759"/>
    </source>
</evidence>
<dbReference type="InterPro" id="IPR036397">
    <property type="entry name" value="RNaseH_sf"/>
</dbReference>
<keyword evidence="8" id="KW-0695">RNA-directed DNA polymerase</keyword>
<keyword evidence="5" id="KW-0064">Aspartyl protease</keyword>
<evidence type="ECO:0000256" key="2">
    <source>
        <dbReference type="ARBA" id="ARBA00022679"/>
    </source>
</evidence>
<dbReference type="STRING" id="164328.H3H505"/>
<dbReference type="InterPro" id="IPR051320">
    <property type="entry name" value="Viral_Replic_Matur_Polypro"/>
</dbReference>
<feature type="domain" description="Reverse transcriptase" evidence="9">
    <location>
        <begin position="95"/>
        <end position="301"/>
    </location>
</feature>
<dbReference type="InParanoid" id="H3H505"/>
<evidence type="ECO:0000259" key="9">
    <source>
        <dbReference type="PROSITE" id="PS50878"/>
    </source>
</evidence>